<proteinExistence type="predicted"/>
<keyword evidence="2" id="KW-1185">Reference proteome</keyword>
<dbReference type="EMBL" id="CM020619">
    <property type="protein sequence ID" value="KAK1865669.1"/>
    <property type="molecule type" value="Genomic_DNA"/>
</dbReference>
<sequence length="680" mass="71115">MAIRSGCGGMHHPYLHAYTQNPVQWPPAPPGRQAGRRYVVAPPACGPASTAQPPPRPTSHTAAVRWRGTHPVRGSGRTSPAAAAADAAAPTSSTPPPPPAFSSCCWEAVMARAPLPVQPVTAVAVAAAAAAAAAVTPSLVGGGWGAALAAAAAAAALTSLAWPRFATDTLRLHGTVFPSPATPGDWPLVGRVAGLAAAVAARRVCYLFADWRAAAGAPNWQVWMAGSRTVFITHPADVRHVLARVNPPRDTAALASLGLLLSPRMALLTAGDIHTRWRRLVVPPLNADRVLAVAVAAVVADVAGGGGRLAAALGTAADVADRGAAAGTAGAADAAAGGSFCPGQLLEWLTLSVIHEVLVSQPLPSDEILDKLNSLLPLFIPVEMVPSPKKLFAPRAVGRLQAAGAYFKALYVRHEAARLAAYEDGSWKAVPPKDILDVLLADVDQPKGAYRGDRLRLAADYMLLFMAGYDTTAHSLEWGILTLCRHPEVQDRIVDEVADVLGCSRSTPAAELPLTPASLDRLTYLQAVWKEVLRLYPITAAGPNRRTQVPVTLPSDGSVIPAGTAIKLSQFVVLHDEAVFPDAHAFVPERWLPDGPGGAAGVKVASGSYFPFGLGPIACPGRRLSQLEWKTTIVCILWGYQVRLATKEPVRGVDLGTFRPAPYEVRVTRRAGAPPPPACA</sequence>
<dbReference type="Proteomes" id="UP000798662">
    <property type="component" value="Chromosome 2"/>
</dbReference>
<name>A0ACC3C5U0_PYRYE</name>
<comment type="caution">
    <text evidence="1">The sequence shown here is derived from an EMBL/GenBank/DDBJ whole genome shotgun (WGS) entry which is preliminary data.</text>
</comment>
<accession>A0ACC3C5U0</accession>
<reference evidence="1" key="1">
    <citation type="submission" date="2019-11" db="EMBL/GenBank/DDBJ databases">
        <title>Nori genome reveals adaptations in red seaweeds to the harsh intertidal environment.</title>
        <authorList>
            <person name="Wang D."/>
            <person name="Mao Y."/>
        </authorList>
    </citation>
    <scope>NUCLEOTIDE SEQUENCE</scope>
    <source>
        <tissue evidence="1">Gametophyte</tissue>
    </source>
</reference>
<evidence type="ECO:0000313" key="2">
    <source>
        <dbReference type="Proteomes" id="UP000798662"/>
    </source>
</evidence>
<protein>
    <submittedName>
        <fullName evidence="1">Uncharacterized protein</fullName>
    </submittedName>
</protein>
<organism evidence="1 2">
    <name type="scientific">Pyropia yezoensis</name>
    <name type="common">Susabi-nori</name>
    <name type="synonym">Porphyra yezoensis</name>
    <dbReference type="NCBI Taxonomy" id="2788"/>
    <lineage>
        <taxon>Eukaryota</taxon>
        <taxon>Rhodophyta</taxon>
        <taxon>Bangiophyceae</taxon>
        <taxon>Bangiales</taxon>
        <taxon>Bangiaceae</taxon>
        <taxon>Pyropia</taxon>
    </lineage>
</organism>
<evidence type="ECO:0000313" key="1">
    <source>
        <dbReference type="EMBL" id="KAK1865669.1"/>
    </source>
</evidence>
<gene>
    <name evidence="1" type="ORF">I4F81_008198</name>
</gene>